<dbReference type="InterPro" id="IPR016032">
    <property type="entry name" value="Sig_transdc_resp-reg_C-effctor"/>
</dbReference>
<keyword evidence="2" id="KW-0238">DNA-binding</keyword>
<dbReference type="InterPro" id="IPR001789">
    <property type="entry name" value="Sig_transdc_resp-reg_receiver"/>
</dbReference>
<accession>A0A4R8XT61</accession>
<dbReference type="SUPFAM" id="SSF52172">
    <property type="entry name" value="CheY-like"/>
    <property type="match status" value="1"/>
</dbReference>
<evidence type="ECO:0000256" key="2">
    <source>
        <dbReference type="ARBA" id="ARBA00023125"/>
    </source>
</evidence>
<dbReference type="SMART" id="SM00421">
    <property type="entry name" value="HTH_LUXR"/>
    <property type="match status" value="1"/>
</dbReference>
<keyword evidence="9" id="KW-1185">Reference proteome</keyword>
<dbReference type="EMBL" id="SOGN01000032">
    <property type="protein sequence ID" value="TFC81726.1"/>
    <property type="molecule type" value="Genomic_DNA"/>
</dbReference>
<dbReference type="OrthoDB" id="9808843at2"/>
<keyword evidence="3" id="KW-0804">Transcription</keyword>
<organism evidence="8 9">
    <name type="scientific">Cryobacterium cheniae</name>
    <dbReference type="NCBI Taxonomy" id="1259262"/>
    <lineage>
        <taxon>Bacteria</taxon>
        <taxon>Bacillati</taxon>
        <taxon>Actinomycetota</taxon>
        <taxon>Actinomycetes</taxon>
        <taxon>Micrococcales</taxon>
        <taxon>Microbacteriaceae</taxon>
        <taxon>Cryobacterium</taxon>
    </lineage>
</organism>
<comment type="caution">
    <text evidence="8">The sequence shown here is derived from an EMBL/GenBank/DDBJ whole genome shotgun (WGS) entry which is preliminary data.</text>
</comment>
<dbReference type="InterPro" id="IPR000792">
    <property type="entry name" value="Tscrpt_reg_LuxR_C"/>
</dbReference>
<dbReference type="GO" id="GO:0000160">
    <property type="term" value="P:phosphorelay signal transduction system"/>
    <property type="evidence" value="ECO:0007669"/>
    <property type="project" value="InterPro"/>
</dbReference>
<dbReference type="PANTHER" id="PTHR44688:SF16">
    <property type="entry name" value="DNA-BINDING TRANSCRIPTIONAL ACTIVATOR DEVR_DOSR"/>
    <property type="match status" value="1"/>
</dbReference>
<keyword evidence="1" id="KW-0805">Transcription regulation</keyword>
<protein>
    <submittedName>
        <fullName evidence="8">Response regulator transcription factor</fullName>
    </submittedName>
</protein>
<sequence>MPQTKSNKVHARRTALSGRSGGVVRWASSTERKRISGGLPEADPATAATRVLILTTIDLDEHVFAAIRAGASGFLLKDTDSEDLLAAIRIVAGGEALVAPTVTRRLIEAFVRQSPTEPARTADLDVLTEREIEALRSLAHGRSNAEIAADLFISYATTKTHVSHLLTKLGARDRAQLDL</sequence>
<evidence type="ECO:0000256" key="1">
    <source>
        <dbReference type="ARBA" id="ARBA00023015"/>
    </source>
</evidence>
<proteinExistence type="predicted"/>
<evidence type="ECO:0000256" key="3">
    <source>
        <dbReference type="ARBA" id="ARBA00023163"/>
    </source>
</evidence>
<dbReference type="PRINTS" id="PR00038">
    <property type="entry name" value="HTHLUXR"/>
</dbReference>
<evidence type="ECO:0000259" key="7">
    <source>
        <dbReference type="PROSITE" id="PS50110"/>
    </source>
</evidence>
<feature type="region of interest" description="Disordered" evidence="5">
    <location>
        <begin position="1"/>
        <end position="21"/>
    </location>
</feature>
<evidence type="ECO:0000256" key="5">
    <source>
        <dbReference type="SAM" id="MobiDB-lite"/>
    </source>
</evidence>
<evidence type="ECO:0000259" key="6">
    <source>
        <dbReference type="PROSITE" id="PS50043"/>
    </source>
</evidence>
<dbReference type="Proteomes" id="UP000298433">
    <property type="component" value="Unassembled WGS sequence"/>
</dbReference>
<evidence type="ECO:0000256" key="4">
    <source>
        <dbReference type="PROSITE-ProRule" id="PRU00169"/>
    </source>
</evidence>
<gene>
    <name evidence="8" type="ORF">E3T23_05610</name>
</gene>
<dbReference type="GO" id="GO:0003677">
    <property type="term" value="F:DNA binding"/>
    <property type="evidence" value="ECO:0007669"/>
    <property type="project" value="UniProtKB-KW"/>
</dbReference>
<dbReference type="PANTHER" id="PTHR44688">
    <property type="entry name" value="DNA-BINDING TRANSCRIPTIONAL ACTIVATOR DEVR_DOSR"/>
    <property type="match status" value="1"/>
</dbReference>
<dbReference type="GO" id="GO:0006355">
    <property type="term" value="P:regulation of DNA-templated transcription"/>
    <property type="evidence" value="ECO:0007669"/>
    <property type="project" value="InterPro"/>
</dbReference>
<evidence type="ECO:0000313" key="8">
    <source>
        <dbReference type="EMBL" id="TFC81726.1"/>
    </source>
</evidence>
<evidence type="ECO:0000313" key="9">
    <source>
        <dbReference type="Proteomes" id="UP000298433"/>
    </source>
</evidence>
<feature type="domain" description="HTH luxR-type" evidence="6">
    <location>
        <begin position="120"/>
        <end position="179"/>
    </location>
</feature>
<dbReference type="InterPro" id="IPR011006">
    <property type="entry name" value="CheY-like_superfamily"/>
</dbReference>
<dbReference type="CDD" id="cd06170">
    <property type="entry name" value="LuxR_C_like"/>
    <property type="match status" value="1"/>
</dbReference>
<dbReference type="PROSITE" id="PS50110">
    <property type="entry name" value="RESPONSE_REGULATORY"/>
    <property type="match status" value="1"/>
</dbReference>
<dbReference type="PROSITE" id="PS50043">
    <property type="entry name" value="HTH_LUXR_2"/>
    <property type="match status" value="1"/>
</dbReference>
<feature type="domain" description="Response regulatory" evidence="7">
    <location>
        <begin position="1"/>
        <end position="92"/>
    </location>
</feature>
<dbReference type="AlphaFoldDB" id="A0A4R8XT61"/>
<name>A0A4R8XT61_9MICO</name>
<comment type="caution">
    <text evidence="4">Lacks conserved residue(s) required for the propagation of feature annotation.</text>
</comment>
<dbReference type="SUPFAM" id="SSF46894">
    <property type="entry name" value="C-terminal effector domain of the bipartite response regulators"/>
    <property type="match status" value="1"/>
</dbReference>
<dbReference type="Gene3D" id="3.40.50.2300">
    <property type="match status" value="1"/>
</dbReference>
<dbReference type="Pfam" id="PF00196">
    <property type="entry name" value="GerE"/>
    <property type="match status" value="1"/>
</dbReference>
<reference evidence="8 9" key="1">
    <citation type="submission" date="2019-03" db="EMBL/GenBank/DDBJ databases">
        <title>Genomics of glacier-inhabiting Cryobacterium strains.</title>
        <authorList>
            <person name="Liu Q."/>
            <person name="Xin Y.-H."/>
        </authorList>
    </citation>
    <scope>NUCLEOTIDE SEQUENCE [LARGE SCALE GENOMIC DNA]</scope>
    <source>
        <strain evidence="8 9">TMT2-48-2</strain>
    </source>
</reference>